<proteinExistence type="predicted"/>
<name>A0A8S5N776_9CAUD</name>
<reference evidence="1" key="1">
    <citation type="journal article" date="2021" name="Proc. Natl. Acad. Sci. U.S.A.">
        <title>A Catalog of Tens of Thousands of Viruses from Human Metagenomes Reveals Hidden Associations with Chronic Diseases.</title>
        <authorList>
            <person name="Tisza M.J."/>
            <person name="Buck C.B."/>
        </authorList>
    </citation>
    <scope>NUCLEOTIDE SEQUENCE</scope>
    <source>
        <strain evidence="1">CtiBE32</strain>
    </source>
</reference>
<evidence type="ECO:0000313" key="1">
    <source>
        <dbReference type="EMBL" id="DAD90526.1"/>
    </source>
</evidence>
<organism evidence="1">
    <name type="scientific">Myoviridae sp. ctiBE32</name>
    <dbReference type="NCBI Taxonomy" id="2826685"/>
    <lineage>
        <taxon>Viruses</taxon>
        <taxon>Duplodnaviria</taxon>
        <taxon>Heunggongvirae</taxon>
        <taxon>Uroviricota</taxon>
        <taxon>Caudoviricetes</taxon>
    </lineage>
</organism>
<protein>
    <submittedName>
        <fullName evidence="1">Uncharacterized protein</fullName>
    </submittedName>
</protein>
<dbReference type="EMBL" id="BK015088">
    <property type="protein sequence ID" value="DAD90526.1"/>
    <property type="molecule type" value="Genomic_DNA"/>
</dbReference>
<sequence>MDIIIERPTLNKDTSRRNLAVVDSWIADTADKLNAFFIAYKKTSAQSETATSKETVGRNGIYPGDILKETSVIAIGVPK</sequence>
<accession>A0A8S5N776</accession>